<gene>
    <name evidence="3" type="ORF">AB8998_12600</name>
</gene>
<comment type="similarity">
    <text evidence="1">Belongs to the mycobacterial PPE family.</text>
</comment>
<name>A0ABV4C1B2_9MYCO</name>
<reference evidence="3 4" key="1">
    <citation type="submission" date="2024-08" db="EMBL/GenBank/DDBJ databases">
        <title>Mycobacterium servetensis sp. nov., a novel rapid-growing mycobacterial species recovered from a human patient in Zaragoza, Spain.</title>
        <authorList>
            <person name="Tristancho-Baro A.I."/>
            <person name="Buenestado-Serrano S."/>
            <person name="Garcia De Viedma D."/>
            <person name="Milagro-Beamonte A."/>
            <person name="Burillo N."/>
            <person name="Sanz S."/>
            <person name="Lopez-Calleja A.I."/>
            <person name="Penas-Utrilla D."/>
            <person name="Guardingo M."/>
            <person name="Garcia M.J."/>
            <person name="Vinuelas-Bayon J."/>
        </authorList>
    </citation>
    <scope>NUCLEOTIDE SEQUENCE [LARGE SCALE GENOMIC DNA]</scope>
    <source>
        <strain evidence="4">HUMS_12744610</strain>
    </source>
</reference>
<keyword evidence="4" id="KW-1185">Reference proteome</keyword>
<comment type="caution">
    <text evidence="3">The sequence shown here is derived from an EMBL/GenBank/DDBJ whole genome shotgun (WGS) entry which is preliminary data.</text>
</comment>
<evidence type="ECO:0000313" key="4">
    <source>
        <dbReference type="Proteomes" id="UP001564760"/>
    </source>
</evidence>
<proteinExistence type="inferred from homology"/>
<evidence type="ECO:0000313" key="3">
    <source>
        <dbReference type="EMBL" id="MEY8015787.1"/>
    </source>
</evidence>
<evidence type="ECO:0000256" key="1">
    <source>
        <dbReference type="ARBA" id="ARBA00010652"/>
    </source>
</evidence>
<protein>
    <submittedName>
        <fullName evidence="3">PPE family protein</fullName>
    </submittedName>
</protein>
<dbReference type="PANTHER" id="PTHR46766:SF1">
    <property type="entry name" value="GLUTAMINE-RICH PROTEIN 2"/>
    <property type="match status" value="1"/>
</dbReference>
<dbReference type="Gene3D" id="1.20.1260.20">
    <property type="entry name" value="PPE superfamily"/>
    <property type="match status" value="1"/>
</dbReference>
<feature type="domain" description="PPE" evidence="2">
    <location>
        <begin position="2"/>
        <end position="164"/>
    </location>
</feature>
<dbReference type="PANTHER" id="PTHR46766">
    <property type="entry name" value="GLUTAMINE-RICH PROTEIN 2"/>
    <property type="match status" value="1"/>
</dbReference>
<dbReference type="Pfam" id="PF00823">
    <property type="entry name" value="PPE"/>
    <property type="match status" value="1"/>
</dbReference>
<dbReference type="InterPro" id="IPR000030">
    <property type="entry name" value="PPE_dom"/>
</dbReference>
<organism evidence="3 4">
    <name type="scientific">Mycobacterium servetii</name>
    <dbReference type="NCBI Taxonomy" id="3237418"/>
    <lineage>
        <taxon>Bacteria</taxon>
        <taxon>Bacillati</taxon>
        <taxon>Actinomycetota</taxon>
        <taxon>Actinomycetes</taxon>
        <taxon>Mycobacteriales</taxon>
        <taxon>Mycobacteriaceae</taxon>
        <taxon>Mycobacterium</taxon>
    </lineage>
</organism>
<sequence>MHFAFLPPEVNSARIYAGPGAGSMLSAAWAWDELANELHTTASNLESVVSELTSEPWEGPSAASMAASAASQVAWLNIAAAQAGQTSAQARAAVAAYEAAHAMTVPPPVIASNRAQLMSLIATNVLGQNTPAIAATEVAYAEMWAQDVAAMYGYAGTSRAAAEVTPFDPPRPATDQGGVIAQSAAAARAAATSAGHAQAALASGTLMSAVPNALRALGRTLRFDRLFGLHECL</sequence>
<dbReference type="InterPro" id="IPR038332">
    <property type="entry name" value="PPE_sf"/>
</dbReference>
<evidence type="ECO:0000259" key="2">
    <source>
        <dbReference type="Pfam" id="PF00823"/>
    </source>
</evidence>
<dbReference type="Proteomes" id="UP001564760">
    <property type="component" value="Unassembled WGS sequence"/>
</dbReference>
<accession>A0ABV4C1B2</accession>
<dbReference type="RefSeq" id="WP_369738257.1">
    <property type="nucleotide sequence ID" value="NZ_JBGEDP010000001.1"/>
</dbReference>
<dbReference type="EMBL" id="JBGEDP010000001">
    <property type="protein sequence ID" value="MEY8015787.1"/>
    <property type="molecule type" value="Genomic_DNA"/>
</dbReference>
<dbReference type="SUPFAM" id="SSF140459">
    <property type="entry name" value="PE/PPE dimer-like"/>
    <property type="match status" value="1"/>
</dbReference>